<name>A0A8S3KGF5_9BILA</name>
<evidence type="ECO:0000313" key="2">
    <source>
        <dbReference type="Proteomes" id="UP000676336"/>
    </source>
</evidence>
<dbReference type="Proteomes" id="UP000676336">
    <property type="component" value="Unassembled WGS sequence"/>
</dbReference>
<sequence length="87" mass="10064">MLPTFPPLALPEDVLSFEGEKFFELVNQTCGEIFKELMEVLSINTVHKLLLVENDILAVFQKKYKELEKITQRACLHLDDDTIMLKP</sequence>
<protein>
    <submittedName>
        <fullName evidence="1">Uncharacterized protein</fullName>
    </submittedName>
</protein>
<gene>
    <name evidence="1" type="ORF">SMN809_LOCUS86041</name>
</gene>
<reference evidence="1" key="1">
    <citation type="submission" date="2021-02" db="EMBL/GenBank/DDBJ databases">
        <authorList>
            <person name="Nowell W R."/>
        </authorList>
    </citation>
    <scope>NUCLEOTIDE SEQUENCE</scope>
</reference>
<organism evidence="1 2">
    <name type="scientific">Rotaria magnacalcarata</name>
    <dbReference type="NCBI Taxonomy" id="392030"/>
    <lineage>
        <taxon>Eukaryota</taxon>
        <taxon>Metazoa</taxon>
        <taxon>Spiralia</taxon>
        <taxon>Gnathifera</taxon>
        <taxon>Rotifera</taxon>
        <taxon>Eurotatoria</taxon>
        <taxon>Bdelloidea</taxon>
        <taxon>Philodinida</taxon>
        <taxon>Philodinidae</taxon>
        <taxon>Rotaria</taxon>
    </lineage>
</organism>
<evidence type="ECO:0000313" key="1">
    <source>
        <dbReference type="EMBL" id="CAF5229055.1"/>
    </source>
</evidence>
<dbReference type="AlphaFoldDB" id="A0A8S3KGF5"/>
<feature type="non-terminal residue" evidence="1">
    <location>
        <position position="87"/>
    </location>
</feature>
<comment type="caution">
    <text evidence="1">The sequence shown here is derived from an EMBL/GenBank/DDBJ whole genome shotgun (WGS) entry which is preliminary data.</text>
</comment>
<accession>A0A8S3KGF5</accession>
<dbReference type="EMBL" id="CAJOBI010368424">
    <property type="protein sequence ID" value="CAF5229055.1"/>
    <property type="molecule type" value="Genomic_DNA"/>
</dbReference>
<proteinExistence type="predicted"/>